<dbReference type="InterPro" id="IPR015421">
    <property type="entry name" value="PyrdxlP-dep_Trfase_major"/>
</dbReference>
<dbReference type="AlphaFoldDB" id="A0A832I712"/>
<keyword evidence="5 7" id="KW-0456">Lyase</keyword>
<dbReference type="GO" id="GO:0030170">
    <property type="term" value="F:pyridoxal phosphate binding"/>
    <property type="evidence" value="ECO:0007669"/>
    <property type="project" value="InterPro"/>
</dbReference>
<dbReference type="EMBL" id="DSQF01000020">
    <property type="protein sequence ID" value="HGZ43773.1"/>
    <property type="molecule type" value="Genomic_DNA"/>
</dbReference>
<dbReference type="InterPro" id="IPR015424">
    <property type="entry name" value="PyrdxlP-dep_Trfase"/>
</dbReference>
<dbReference type="InterPro" id="IPR002129">
    <property type="entry name" value="PyrdxlP-dep_de-COase"/>
</dbReference>
<evidence type="ECO:0000256" key="6">
    <source>
        <dbReference type="PIRSR" id="PIRSR602129-50"/>
    </source>
</evidence>
<sequence>MKTWHDPATRHLLRDAAERAVRYLERLDQRAVAPAPAAVAALERLWEGLPDGPSDPAETLRLLDEVVAPATMAIAGGRFFGFVIGGALPATVAAGWMGAAWDQNAGLWQTTPGVSRLEEVALGWMVDLFGLPPGAGGGFVTGATMANFTALAAARHAVLARAGWNVEADGLYGAPEITVVIGEEAHPTVTKALGLLGLGRRRVVAVPVDAQGRMRPDALPPLAGPAIVCVQVGNVNTGACDPVAEVVERAAPAGAWVHVDGAFGLWARVSPALAGLVAGVERADSWATDAHKWLNVPYDCGLALVRDADALREAMSITAEYLPTETPHRNPSDHTPELSRRARGLEVWTALRTLGRAGVAELVERTCRHARRFAEALSDAGHEVLNEVVLNQVLVSFGDPETTRRVIAAIQQDGTSWCGGTVWQGRTAMRISVCSWATTDEDVEKSLDAMLRLAARERRGGRGGGAVEAERGRA</sequence>
<comment type="caution">
    <text evidence="8">The sequence shown here is derived from an EMBL/GenBank/DDBJ whole genome shotgun (WGS) entry which is preliminary data.</text>
</comment>
<evidence type="ECO:0000256" key="4">
    <source>
        <dbReference type="ARBA" id="ARBA00022898"/>
    </source>
</evidence>
<dbReference type="SUPFAM" id="SSF53383">
    <property type="entry name" value="PLP-dependent transferases"/>
    <property type="match status" value="1"/>
</dbReference>
<feature type="modified residue" description="N6-(pyridoxal phosphate)lysine" evidence="6">
    <location>
        <position position="292"/>
    </location>
</feature>
<dbReference type="GO" id="GO:0016831">
    <property type="term" value="F:carboxy-lyase activity"/>
    <property type="evidence" value="ECO:0007669"/>
    <property type="project" value="UniProtKB-KW"/>
</dbReference>
<dbReference type="Pfam" id="PF00282">
    <property type="entry name" value="Pyridoxal_deC"/>
    <property type="match status" value="1"/>
</dbReference>
<keyword evidence="8" id="KW-0032">Aminotransferase</keyword>
<evidence type="ECO:0000313" key="8">
    <source>
        <dbReference type="EMBL" id="HGZ43773.1"/>
    </source>
</evidence>
<evidence type="ECO:0000256" key="7">
    <source>
        <dbReference type="RuleBase" id="RU000382"/>
    </source>
</evidence>
<organism evidence="8">
    <name type="scientific">Eiseniibacteriota bacterium</name>
    <dbReference type="NCBI Taxonomy" id="2212470"/>
    <lineage>
        <taxon>Bacteria</taxon>
        <taxon>Candidatus Eiseniibacteriota</taxon>
    </lineage>
</organism>
<evidence type="ECO:0000256" key="3">
    <source>
        <dbReference type="ARBA" id="ARBA00022793"/>
    </source>
</evidence>
<dbReference type="InterPro" id="IPR010977">
    <property type="entry name" value="Aromatic_deC"/>
</dbReference>
<reference evidence="8" key="1">
    <citation type="journal article" date="2020" name="mSystems">
        <title>Genome- and Community-Level Interaction Insights into Carbon Utilization and Element Cycling Functions of Hydrothermarchaeota in Hydrothermal Sediment.</title>
        <authorList>
            <person name="Zhou Z."/>
            <person name="Liu Y."/>
            <person name="Xu W."/>
            <person name="Pan J."/>
            <person name="Luo Z.H."/>
            <person name="Li M."/>
        </authorList>
    </citation>
    <scope>NUCLEOTIDE SEQUENCE [LARGE SCALE GENOMIC DNA]</scope>
    <source>
        <strain evidence="8">SpSt-381</strain>
    </source>
</reference>
<dbReference type="Gene3D" id="3.90.1150.10">
    <property type="entry name" value="Aspartate Aminotransferase, domain 1"/>
    <property type="match status" value="1"/>
</dbReference>
<protein>
    <submittedName>
        <fullName evidence="8">Aspartate aminotransferase family protein</fullName>
    </submittedName>
</protein>
<keyword evidence="4 6" id="KW-0663">Pyridoxal phosphate</keyword>
<comment type="cofactor">
    <cofactor evidence="1 6 7">
        <name>pyridoxal 5'-phosphate</name>
        <dbReference type="ChEBI" id="CHEBI:597326"/>
    </cofactor>
</comment>
<dbReference type="InterPro" id="IPR015422">
    <property type="entry name" value="PyrdxlP-dep_Trfase_small"/>
</dbReference>
<evidence type="ECO:0000256" key="2">
    <source>
        <dbReference type="ARBA" id="ARBA00009533"/>
    </source>
</evidence>
<accession>A0A832I712</accession>
<keyword evidence="3" id="KW-0210">Decarboxylase</keyword>
<dbReference type="PANTHER" id="PTHR11999">
    <property type="entry name" value="GROUP II PYRIDOXAL-5-PHOSPHATE DECARBOXYLASE"/>
    <property type="match status" value="1"/>
</dbReference>
<evidence type="ECO:0000256" key="5">
    <source>
        <dbReference type="ARBA" id="ARBA00023239"/>
    </source>
</evidence>
<gene>
    <name evidence="8" type="ORF">ENR23_10180</name>
</gene>
<proteinExistence type="inferred from homology"/>
<dbReference type="PANTHER" id="PTHR11999:SF70">
    <property type="entry name" value="MIP05841P"/>
    <property type="match status" value="1"/>
</dbReference>
<dbReference type="Gene3D" id="3.40.640.10">
    <property type="entry name" value="Type I PLP-dependent aspartate aminotransferase-like (Major domain)"/>
    <property type="match status" value="1"/>
</dbReference>
<name>A0A832I712_UNCEI</name>
<dbReference type="GO" id="GO:0019752">
    <property type="term" value="P:carboxylic acid metabolic process"/>
    <property type="evidence" value="ECO:0007669"/>
    <property type="project" value="InterPro"/>
</dbReference>
<dbReference type="GO" id="GO:0008483">
    <property type="term" value="F:transaminase activity"/>
    <property type="evidence" value="ECO:0007669"/>
    <property type="project" value="UniProtKB-KW"/>
</dbReference>
<evidence type="ECO:0000256" key="1">
    <source>
        <dbReference type="ARBA" id="ARBA00001933"/>
    </source>
</evidence>
<comment type="similarity">
    <text evidence="2 7">Belongs to the group II decarboxylase family.</text>
</comment>
<keyword evidence="8" id="KW-0808">Transferase</keyword>